<proteinExistence type="predicted"/>
<dbReference type="GO" id="GO:0051537">
    <property type="term" value="F:2 iron, 2 sulfur cluster binding"/>
    <property type="evidence" value="ECO:0007669"/>
    <property type="project" value="InterPro"/>
</dbReference>
<dbReference type="Gene3D" id="3.10.20.30">
    <property type="match status" value="1"/>
</dbReference>
<dbReference type="InterPro" id="IPR012675">
    <property type="entry name" value="Beta-grasp_dom_sf"/>
</dbReference>
<organism evidence="6 7">
    <name type="scientific">candidate division WOR-3 bacterium</name>
    <dbReference type="NCBI Taxonomy" id="2052148"/>
    <lineage>
        <taxon>Bacteria</taxon>
        <taxon>Bacteria division WOR-3</taxon>
    </lineage>
</organism>
<evidence type="ECO:0000256" key="1">
    <source>
        <dbReference type="ARBA" id="ARBA00022723"/>
    </source>
</evidence>
<dbReference type="InterPro" id="IPR017896">
    <property type="entry name" value="4Fe4S_Fe-S-bd"/>
</dbReference>
<dbReference type="Gene3D" id="3.30.70.20">
    <property type="match status" value="1"/>
</dbReference>
<dbReference type="GO" id="GO:0046872">
    <property type="term" value="F:metal ion binding"/>
    <property type="evidence" value="ECO:0007669"/>
    <property type="project" value="UniProtKB-KW"/>
</dbReference>
<evidence type="ECO:0000256" key="3">
    <source>
        <dbReference type="ARBA" id="ARBA00023014"/>
    </source>
</evidence>
<keyword evidence="3" id="KW-0411">Iron-sulfur</keyword>
<dbReference type="PROSITE" id="PS51379">
    <property type="entry name" value="4FE4S_FER_2"/>
    <property type="match status" value="2"/>
</dbReference>
<evidence type="ECO:0000259" key="5">
    <source>
        <dbReference type="PROSITE" id="PS51379"/>
    </source>
</evidence>
<dbReference type="SUPFAM" id="SSF46548">
    <property type="entry name" value="alpha-helical ferredoxin"/>
    <property type="match status" value="1"/>
</dbReference>
<dbReference type="Pfam" id="PF00111">
    <property type="entry name" value="Fer2"/>
    <property type="match status" value="1"/>
</dbReference>
<dbReference type="EMBL" id="WJKJ01000241">
    <property type="protein sequence ID" value="MBD3365004.1"/>
    <property type="molecule type" value="Genomic_DNA"/>
</dbReference>
<feature type="domain" description="4Fe-4S ferredoxin-type" evidence="5">
    <location>
        <begin position="118"/>
        <end position="151"/>
    </location>
</feature>
<dbReference type="AlphaFoldDB" id="A0A9D5KA73"/>
<keyword evidence="2" id="KW-0408">Iron</keyword>
<dbReference type="InterPro" id="IPR017900">
    <property type="entry name" value="4Fe4S_Fe_S_CS"/>
</dbReference>
<dbReference type="PROSITE" id="PS00197">
    <property type="entry name" value="2FE2S_FER_1"/>
    <property type="match status" value="1"/>
</dbReference>
<name>A0A9D5KA73_UNCW3</name>
<evidence type="ECO:0000259" key="4">
    <source>
        <dbReference type="PROSITE" id="PS51085"/>
    </source>
</evidence>
<reference evidence="6" key="1">
    <citation type="submission" date="2019-11" db="EMBL/GenBank/DDBJ databases">
        <title>Microbial mats filling the niche in hypersaline microbial mats.</title>
        <authorList>
            <person name="Wong H.L."/>
            <person name="Macleod F.I."/>
            <person name="White R.A. III"/>
            <person name="Burns B.P."/>
        </authorList>
    </citation>
    <scope>NUCLEOTIDE SEQUENCE</scope>
    <source>
        <strain evidence="6">Bin_327</strain>
    </source>
</reference>
<feature type="domain" description="4Fe-4S ferredoxin-type" evidence="5">
    <location>
        <begin position="157"/>
        <end position="187"/>
    </location>
</feature>
<accession>A0A9D5KA73</accession>
<dbReference type="InterPro" id="IPR006058">
    <property type="entry name" value="2Fe2S_fd_BS"/>
</dbReference>
<protein>
    <submittedName>
        <fullName evidence="6">4Fe-4S dicluster domain-containing protein</fullName>
    </submittedName>
</protein>
<evidence type="ECO:0000313" key="6">
    <source>
        <dbReference type="EMBL" id="MBD3365004.1"/>
    </source>
</evidence>
<dbReference type="InterPro" id="IPR001041">
    <property type="entry name" value="2Fe-2S_ferredoxin-type"/>
</dbReference>
<dbReference type="SUPFAM" id="SSF54292">
    <property type="entry name" value="2Fe-2S ferredoxin-like"/>
    <property type="match status" value="1"/>
</dbReference>
<gene>
    <name evidence="6" type="ORF">GF359_07290</name>
</gene>
<feature type="domain" description="2Fe-2S ferredoxin-type" evidence="4">
    <location>
        <begin position="22"/>
        <end position="100"/>
    </location>
</feature>
<dbReference type="PROSITE" id="PS51085">
    <property type="entry name" value="2FE2S_FER_2"/>
    <property type="match status" value="1"/>
</dbReference>
<dbReference type="CDD" id="cd00207">
    <property type="entry name" value="fer2"/>
    <property type="match status" value="1"/>
</dbReference>
<dbReference type="PROSITE" id="PS00198">
    <property type="entry name" value="4FE4S_FER_1"/>
    <property type="match status" value="1"/>
</dbReference>
<evidence type="ECO:0000313" key="7">
    <source>
        <dbReference type="Proteomes" id="UP000630660"/>
    </source>
</evidence>
<dbReference type="Proteomes" id="UP000630660">
    <property type="component" value="Unassembled WGS sequence"/>
</dbReference>
<dbReference type="InterPro" id="IPR036010">
    <property type="entry name" value="2Fe-2S_ferredoxin-like_sf"/>
</dbReference>
<sequence length="244" mass="27183">MQIIADANKSVTTGIDSADIEHWVQIHIMGRAYKVPAGLTIMQAMEYAGYKFITSAGCRAGFCGACATMYRKKGEYQLQTAMACQTRVEDGMYLVQIPFAPAQEAKYDVTKESYAASTLLEHYPEIARCVACNTCTKACPQDLEVMDYIQDALRGDYASAAERSFDCIMCGLCAIRCPAEITQFNVGMLARRMYGRCGMAEPEQAKKQLAVIAEGKYEEDFKRLLAADLAELQQRYAEREREAD</sequence>
<dbReference type="Pfam" id="PF13187">
    <property type="entry name" value="Fer4_9"/>
    <property type="match status" value="1"/>
</dbReference>
<comment type="caution">
    <text evidence="6">The sequence shown here is derived from an EMBL/GenBank/DDBJ whole genome shotgun (WGS) entry which is preliminary data.</text>
</comment>
<evidence type="ECO:0000256" key="2">
    <source>
        <dbReference type="ARBA" id="ARBA00023004"/>
    </source>
</evidence>
<keyword evidence="1" id="KW-0479">Metal-binding</keyword>